<accession>A0A2U2JC12</accession>
<sequence length="171" mass="19744">MKMKRHCDLCDHQTFNLKKGSICGATKRKPDFNGTCVRIEFNNSLKEQLEELHINLEDQIIMKKKFDSSLILNPVFGLIVVAMGYYLWKYILNKGFIAFIPASIIAIGLYIIRNPFTQKKIIKNEISIIKGEINEIKNVLKLYQVSYEAKVEFTKEVHGKQKGKGHIKILK</sequence>
<protein>
    <submittedName>
        <fullName evidence="2">Uncharacterized protein</fullName>
    </submittedName>
</protein>
<keyword evidence="1" id="KW-1133">Transmembrane helix</keyword>
<keyword evidence="1" id="KW-0472">Membrane</keyword>
<evidence type="ECO:0000256" key="1">
    <source>
        <dbReference type="SAM" id="Phobius"/>
    </source>
</evidence>
<dbReference type="EMBL" id="QFFG01000002">
    <property type="protein sequence ID" value="PWG05886.1"/>
    <property type="molecule type" value="Genomic_DNA"/>
</dbReference>
<proteinExistence type="predicted"/>
<feature type="transmembrane region" description="Helical" evidence="1">
    <location>
        <begin position="94"/>
        <end position="112"/>
    </location>
</feature>
<dbReference type="Proteomes" id="UP000245670">
    <property type="component" value="Unassembled WGS sequence"/>
</dbReference>
<feature type="transmembrane region" description="Helical" evidence="1">
    <location>
        <begin position="70"/>
        <end position="88"/>
    </location>
</feature>
<name>A0A2U2JC12_9FLAO</name>
<evidence type="ECO:0000313" key="2">
    <source>
        <dbReference type="EMBL" id="PWG05886.1"/>
    </source>
</evidence>
<reference evidence="2 3" key="1">
    <citation type="submission" date="2018-05" db="EMBL/GenBank/DDBJ databases">
        <title>Polaribacter aquimarinus sp. nov., isolated from sediment in a sediment of sea.</title>
        <authorList>
            <person name="Lu D."/>
        </authorList>
    </citation>
    <scope>NUCLEOTIDE SEQUENCE [LARGE SCALE GENOMIC DNA]</scope>
    <source>
        <strain evidence="2 3">ZY113</strain>
    </source>
</reference>
<comment type="caution">
    <text evidence="2">The sequence shown here is derived from an EMBL/GenBank/DDBJ whole genome shotgun (WGS) entry which is preliminary data.</text>
</comment>
<organism evidence="2 3">
    <name type="scientific">Polaribacter aquimarinus</name>
    <dbReference type="NCBI Taxonomy" id="2100726"/>
    <lineage>
        <taxon>Bacteria</taxon>
        <taxon>Pseudomonadati</taxon>
        <taxon>Bacteroidota</taxon>
        <taxon>Flavobacteriia</taxon>
        <taxon>Flavobacteriales</taxon>
        <taxon>Flavobacteriaceae</taxon>
    </lineage>
</organism>
<dbReference type="AlphaFoldDB" id="A0A2U2JC12"/>
<keyword evidence="3" id="KW-1185">Reference proteome</keyword>
<gene>
    <name evidence="2" type="ORF">DIS07_05440</name>
</gene>
<keyword evidence="1" id="KW-0812">Transmembrane</keyword>
<evidence type="ECO:0000313" key="3">
    <source>
        <dbReference type="Proteomes" id="UP000245670"/>
    </source>
</evidence>